<dbReference type="EMBL" id="CAXITT010000424">
    <property type="protein sequence ID" value="CAL1541315.1"/>
    <property type="molecule type" value="Genomic_DNA"/>
</dbReference>
<keyword evidence="3" id="KW-1185">Reference proteome</keyword>
<comment type="caution">
    <text evidence="2">The sequence shown here is derived from an EMBL/GenBank/DDBJ whole genome shotgun (WGS) entry which is preliminary data.</text>
</comment>
<dbReference type="AlphaFoldDB" id="A0AAV2I3M1"/>
<organism evidence="2 3">
    <name type="scientific">Lymnaea stagnalis</name>
    <name type="common">Great pond snail</name>
    <name type="synonym">Helix stagnalis</name>
    <dbReference type="NCBI Taxonomy" id="6523"/>
    <lineage>
        <taxon>Eukaryota</taxon>
        <taxon>Metazoa</taxon>
        <taxon>Spiralia</taxon>
        <taxon>Lophotrochozoa</taxon>
        <taxon>Mollusca</taxon>
        <taxon>Gastropoda</taxon>
        <taxon>Heterobranchia</taxon>
        <taxon>Euthyneura</taxon>
        <taxon>Panpulmonata</taxon>
        <taxon>Hygrophila</taxon>
        <taxon>Lymnaeoidea</taxon>
        <taxon>Lymnaeidae</taxon>
        <taxon>Lymnaea</taxon>
    </lineage>
</organism>
<name>A0AAV2I3M1_LYMST</name>
<evidence type="ECO:0000256" key="1">
    <source>
        <dbReference type="SAM" id="MobiDB-lite"/>
    </source>
</evidence>
<sequence length="139" mass="15728">MNSSHCKYSRTFKTLRKHVFDRNSRSCILSSLDLDEDKNSNTFHTSRLPYSSPTNHTTFNKIVINYPGTVAIDSIINYRTGQGKNGRNENKWRKQREGIYSPPAVNPGNKRCGMVILEADDSSSGESENEEVDDESGHE</sequence>
<feature type="compositionally biased region" description="Acidic residues" evidence="1">
    <location>
        <begin position="118"/>
        <end position="139"/>
    </location>
</feature>
<protein>
    <submittedName>
        <fullName evidence="2">Uncharacterized protein</fullName>
    </submittedName>
</protein>
<evidence type="ECO:0000313" key="2">
    <source>
        <dbReference type="EMBL" id="CAL1541315.1"/>
    </source>
</evidence>
<evidence type="ECO:0000313" key="3">
    <source>
        <dbReference type="Proteomes" id="UP001497497"/>
    </source>
</evidence>
<gene>
    <name evidence="2" type="ORF">GSLYS_00014921001</name>
</gene>
<reference evidence="2 3" key="1">
    <citation type="submission" date="2024-04" db="EMBL/GenBank/DDBJ databases">
        <authorList>
            <consortium name="Genoscope - CEA"/>
            <person name="William W."/>
        </authorList>
    </citation>
    <scope>NUCLEOTIDE SEQUENCE [LARGE SCALE GENOMIC DNA]</scope>
</reference>
<dbReference type="Proteomes" id="UP001497497">
    <property type="component" value="Unassembled WGS sequence"/>
</dbReference>
<accession>A0AAV2I3M1</accession>
<feature type="compositionally biased region" description="Basic and acidic residues" evidence="1">
    <location>
        <begin position="86"/>
        <end position="97"/>
    </location>
</feature>
<feature type="region of interest" description="Disordered" evidence="1">
    <location>
        <begin position="80"/>
        <end position="139"/>
    </location>
</feature>
<proteinExistence type="predicted"/>